<dbReference type="EMBL" id="GL436875">
    <property type="protein sequence ID" value="EFN71424.1"/>
    <property type="molecule type" value="Genomic_DNA"/>
</dbReference>
<keyword evidence="3" id="KW-1185">Reference proteome</keyword>
<feature type="transmembrane region" description="Helical" evidence="1">
    <location>
        <begin position="101"/>
        <end position="119"/>
    </location>
</feature>
<keyword evidence="1" id="KW-1133">Transmembrane helix</keyword>
<sequence length="148" mass="16673">MSHGKVRFRNRKVKLSSLLLQFSDAVMIPSRLRWEASCSSGGRQMRGNVWLTRNYIHLAASPHFVAALYRQFVAGATQSAGRSPPIPTEEEGEKETLRHTMVYNVTLLLIIAAAIFSQITQSRESHAAHLFAYRNPTGLLGRIYFSVR</sequence>
<dbReference type="Proteomes" id="UP000000311">
    <property type="component" value="Unassembled WGS sequence"/>
</dbReference>
<name>E2A581_CAMFO</name>
<accession>E2A581</accession>
<evidence type="ECO:0000313" key="3">
    <source>
        <dbReference type="Proteomes" id="UP000000311"/>
    </source>
</evidence>
<dbReference type="AlphaFoldDB" id="E2A581"/>
<dbReference type="InParanoid" id="E2A581"/>
<gene>
    <name evidence="2" type="ORF">EAG_14767</name>
</gene>
<keyword evidence="1" id="KW-0812">Transmembrane</keyword>
<keyword evidence="1" id="KW-0472">Membrane</keyword>
<proteinExistence type="predicted"/>
<evidence type="ECO:0000313" key="2">
    <source>
        <dbReference type="EMBL" id="EFN71424.1"/>
    </source>
</evidence>
<reference evidence="2 3" key="1">
    <citation type="journal article" date="2010" name="Science">
        <title>Genomic comparison of the ants Camponotus floridanus and Harpegnathos saltator.</title>
        <authorList>
            <person name="Bonasio R."/>
            <person name="Zhang G."/>
            <person name="Ye C."/>
            <person name="Mutti N.S."/>
            <person name="Fang X."/>
            <person name="Qin N."/>
            <person name="Donahue G."/>
            <person name="Yang P."/>
            <person name="Li Q."/>
            <person name="Li C."/>
            <person name="Zhang P."/>
            <person name="Huang Z."/>
            <person name="Berger S.L."/>
            <person name="Reinberg D."/>
            <person name="Wang J."/>
            <person name="Liebig J."/>
        </authorList>
    </citation>
    <scope>NUCLEOTIDE SEQUENCE [LARGE SCALE GENOMIC DNA]</scope>
    <source>
        <strain evidence="3">C129</strain>
    </source>
</reference>
<protein>
    <submittedName>
        <fullName evidence="2">Uncharacterized protein</fullName>
    </submittedName>
</protein>
<organism evidence="3">
    <name type="scientific">Camponotus floridanus</name>
    <name type="common">Florida carpenter ant</name>
    <dbReference type="NCBI Taxonomy" id="104421"/>
    <lineage>
        <taxon>Eukaryota</taxon>
        <taxon>Metazoa</taxon>
        <taxon>Ecdysozoa</taxon>
        <taxon>Arthropoda</taxon>
        <taxon>Hexapoda</taxon>
        <taxon>Insecta</taxon>
        <taxon>Pterygota</taxon>
        <taxon>Neoptera</taxon>
        <taxon>Endopterygota</taxon>
        <taxon>Hymenoptera</taxon>
        <taxon>Apocrita</taxon>
        <taxon>Aculeata</taxon>
        <taxon>Formicoidea</taxon>
        <taxon>Formicidae</taxon>
        <taxon>Formicinae</taxon>
        <taxon>Camponotus</taxon>
    </lineage>
</organism>
<evidence type="ECO:0000256" key="1">
    <source>
        <dbReference type="SAM" id="Phobius"/>
    </source>
</evidence>